<feature type="transmembrane region" description="Helical" evidence="1">
    <location>
        <begin position="29"/>
        <end position="53"/>
    </location>
</feature>
<organism evidence="2 3">
    <name type="scientific">Streptomyces olivochromogenes</name>
    <dbReference type="NCBI Taxonomy" id="1963"/>
    <lineage>
        <taxon>Bacteria</taxon>
        <taxon>Bacillati</taxon>
        <taxon>Actinomycetota</taxon>
        <taxon>Actinomycetes</taxon>
        <taxon>Kitasatosporales</taxon>
        <taxon>Streptomycetaceae</taxon>
        <taxon>Streptomyces</taxon>
    </lineage>
</organism>
<name>A0A250VQR1_STROL</name>
<accession>A0A250VQR1</accession>
<evidence type="ECO:0000313" key="2">
    <source>
        <dbReference type="EMBL" id="GAX56491.1"/>
    </source>
</evidence>
<keyword evidence="1" id="KW-1133">Transmembrane helix</keyword>
<gene>
    <name evidence="2" type="ORF">SO3561_08059</name>
</gene>
<protein>
    <submittedName>
        <fullName evidence="2">Uncharacterized protein</fullName>
    </submittedName>
</protein>
<sequence>MRRTERVRQLLWRWRNNPLRRHDDVVEAWIVLAMWLVITIGGTLTGLLTAHAADASFARLRHERHAVRAVLVESTARRVGIGADTPYDRVRATVRWTAADGSTHTGRALVDDGYRVGSKVVVWLNSKEHLTTEPPTASAAGVEAASLGAAAGVAFGGLAFAAGRVARWRLDQRRYDQWGREWDQAGPQWRRKTT</sequence>
<evidence type="ECO:0000256" key="1">
    <source>
        <dbReference type="SAM" id="Phobius"/>
    </source>
</evidence>
<dbReference type="STRING" id="1963.AQJ27_43255"/>
<comment type="caution">
    <text evidence="2">The sequence shown here is derived from an EMBL/GenBank/DDBJ whole genome shotgun (WGS) entry which is preliminary data.</text>
</comment>
<dbReference type="RefSeq" id="WP_067382017.1">
    <property type="nucleotide sequence ID" value="NZ_BDQI01000026.1"/>
</dbReference>
<dbReference type="PANTHER" id="PTHR42305">
    <property type="entry name" value="MEMBRANE PROTEIN RV1733C-RELATED"/>
    <property type="match status" value="1"/>
</dbReference>
<reference evidence="3" key="1">
    <citation type="submission" date="2017-05" db="EMBL/GenBank/DDBJ databases">
        <title>Streptomyces olivochromogenes NBRC 3561 whole genome shotgun sequence.</title>
        <authorList>
            <person name="Dohra H."/>
            <person name="Kodani S."/>
        </authorList>
    </citation>
    <scope>NUCLEOTIDE SEQUENCE [LARGE SCALE GENOMIC DNA]</scope>
    <source>
        <strain evidence="3">NBRC 3561</strain>
    </source>
</reference>
<feature type="transmembrane region" description="Helical" evidence="1">
    <location>
        <begin position="144"/>
        <end position="166"/>
    </location>
</feature>
<keyword evidence="3" id="KW-1185">Reference proteome</keyword>
<dbReference type="PANTHER" id="PTHR42305:SF1">
    <property type="entry name" value="MEMBRANE PROTEIN RV1733C-RELATED"/>
    <property type="match status" value="1"/>
</dbReference>
<evidence type="ECO:0000313" key="3">
    <source>
        <dbReference type="Proteomes" id="UP000217446"/>
    </source>
</evidence>
<dbReference type="Proteomes" id="UP000217446">
    <property type="component" value="Unassembled WGS sequence"/>
</dbReference>
<dbReference type="InterPro" id="IPR039708">
    <property type="entry name" value="MT1774/Rv1733c-like"/>
</dbReference>
<dbReference type="AlphaFoldDB" id="A0A250VQR1"/>
<proteinExistence type="predicted"/>
<keyword evidence="1" id="KW-0812">Transmembrane</keyword>
<dbReference type="EMBL" id="BDQI01000026">
    <property type="protein sequence ID" value="GAX56491.1"/>
    <property type="molecule type" value="Genomic_DNA"/>
</dbReference>
<keyword evidence="1" id="KW-0472">Membrane</keyword>